<evidence type="ECO:0000313" key="2">
    <source>
        <dbReference type="EMBL" id="MFC1400615.1"/>
    </source>
</evidence>
<feature type="chain" id="PRO_5046633891" evidence="1">
    <location>
        <begin position="19"/>
        <end position="237"/>
    </location>
</feature>
<reference evidence="2 3" key="1">
    <citation type="submission" date="2024-09" db="EMBL/GenBank/DDBJ databases">
        <authorList>
            <person name="Lee S.D."/>
        </authorList>
    </citation>
    <scope>NUCLEOTIDE SEQUENCE [LARGE SCALE GENOMIC DNA]</scope>
    <source>
        <strain evidence="2 3">N1-5</strain>
    </source>
</reference>
<sequence>MALAVTCWLVIAAGTATGVVLVGDGGGTTQAAAAALPSASASPSAAASSSAPVIAPTPTVAPSPSSTVKGTVQGSTHSGDLRFFLLPVPSDAEAYGDSDGNKMTVADIAKTLGNPTTSKKILNEYGCSGGAYRSYRSNDGTVTVDVQLLHFDGSGHAGDWASGLTFGKGKEFSVSGIDNGRGIAFDPATADGDGELLGISHVGDVEYEITVSGTGKLAHSLLTPLMKREEQRLSTGH</sequence>
<keyword evidence="3" id="KW-1185">Reference proteome</keyword>
<dbReference type="Proteomes" id="UP001592528">
    <property type="component" value="Unassembled WGS sequence"/>
</dbReference>
<organism evidence="2 3">
    <name type="scientific">Streptacidiphilus cavernicola</name>
    <dbReference type="NCBI Taxonomy" id="3342716"/>
    <lineage>
        <taxon>Bacteria</taxon>
        <taxon>Bacillati</taxon>
        <taxon>Actinomycetota</taxon>
        <taxon>Actinomycetes</taxon>
        <taxon>Kitasatosporales</taxon>
        <taxon>Streptomycetaceae</taxon>
        <taxon>Streptacidiphilus</taxon>
    </lineage>
</organism>
<comment type="caution">
    <text evidence="2">The sequence shown here is derived from an EMBL/GenBank/DDBJ whole genome shotgun (WGS) entry which is preliminary data.</text>
</comment>
<protein>
    <submittedName>
        <fullName evidence="2">Uncharacterized protein</fullName>
    </submittedName>
</protein>
<feature type="signal peptide" evidence="1">
    <location>
        <begin position="1"/>
        <end position="18"/>
    </location>
</feature>
<keyword evidence="1" id="KW-0732">Signal</keyword>
<evidence type="ECO:0000256" key="1">
    <source>
        <dbReference type="SAM" id="SignalP"/>
    </source>
</evidence>
<gene>
    <name evidence="2" type="ORF">ACEZDJ_04860</name>
</gene>
<name>A0ABV6UGM4_9ACTN</name>
<evidence type="ECO:0000313" key="3">
    <source>
        <dbReference type="Proteomes" id="UP001592528"/>
    </source>
</evidence>
<proteinExistence type="predicted"/>
<dbReference type="RefSeq" id="WP_030253492.1">
    <property type="nucleotide sequence ID" value="NZ_JBHEZZ010000002.1"/>
</dbReference>
<accession>A0ABV6UGM4</accession>
<dbReference type="EMBL" id="JBHEZZ010000002">
    <property type="protein sequence ID" value="MFC1400615.1"/>
    <property type="molecule type" value="Genomic_DNA"/>
</dbReference>